<dbReference type="GO" id="GO:0005524">
    <property type="term" value="F:ATP binding"/>
    <property type="evidence" value="ECO:0007669"/>
    <property type="project" value="InterPro"/>
</dbReference>
<organism evidence="4">
    <name type="scientific">Streptomyces griseus</name>
    <dbReference type="NCBI Taxonomy" id="1911"/>
    <lineage>
        <taxon>Bacteria</taxon>
        <taxon>Bacillati</taxon>
        <taxon>Actinomycetota</taxon>
        <taxon>Actinomycetes</taxon>
        <taxon>Kitasatosporales</taxon>
        <taxon>Streptomycetaceae</taxon>
        <taxon>Streptomyces</taxon>
    </lineage>
</organism>
<dbReference type="EMBL" id="AB476988">
    <property type="protein sequence ID" value="BAI23337.1"/>
    <property type="molecule type" value="Genomic_DNA"/>
</dbReference>
<reference evidence="4" key="1">
    <citation type="journal article" date="2009" name="J. Antibiot.">
        <title>Identification of the biosynthetic gene cluster of A-500359s in Streptomyces griseus SANK60196.</title>
        <authorList>
            <person name="Funabashi M."/>
            <person name="Nonaka K."/>
            <person name="Yada C."/>
            <person name="Hosobuchi M."/>
            <person name="Masuda N."/>
            <person name="Shibata T."/>
            <person name="Van Lanen S.G."/>
        </authorList>
    </citation>
    <scope>NUCLEOTIDE SEQUENCE</scope>
    <source>
        <strain evidence="4">SANK60196</strain>
    </source>
</reference>
<dbReference type="Gene3D" id="3.30.470.30">
    <property type="entry name" value="DNA ligase/mRNA capping enzyme"/>
    <property type="match status" value="1"/>
</dbReference>
<dbReference type="SUPFAM" id="SSF56091">
    <property type="entry name" value="DNA ligase/mRNA capping enzyme, catalytic domain"/>
    <property type="match status" value="1"/>
</dbReference>
<dbReference type="GO" id="GO:0006310">
    <property type="term" value="P:DNA recombination"/>
    <property type="evidence" value="ECO:0007669"/>
    <property type="project" value="InterPro"/>
</dbReference>
<dbReference type="AlphaFoldDB" id="C7G1U3"/>
<dbReference type="Pfam" id="PF01068">
    <property type="entry name" value="DNA_ligase_A_M"/>
    <property type="match status" value="1"/>
</dbReference>
<comment type="similarity">
    <text evidence="1">Belongs to the ATP-dependent DNA ligase family.</text>
</comment>
<evidence type="ECO:0000256" key="2">
    <source>
        <dbReference type="ARBA" id="ARBA00022598"/>
    </source>
</evidence>
<keyword evidence="2 4" id="KW-0436">Ligase</keyword>
<protein>
    <submittedName>
        <fullName evidence="4">Putative DNA ligase</fullName>
    </submittedName>
</protein>
<accession>C7G1U3</accession>
<dbReference type="PANTHER" id="PTHR45674">
    <property type="entry name" value="DNA LIGASE 1/3 FAMILY MEMBER"/>
    <property type="match status" value="1"/>
</dbReference>
<dbReference type="InterPro" id="IPR050191">
    <property type="entry name" value="ATP-dep_DNA_ligase"/>
</dbReference>
<dbReference type="InterPro" id="IPR012310">
    <property type="entry name" value="DNA_ligase_ATP-dep_cent"/>
</dbReference>
<feature type="domain" description="ATP-dependent DNA ligase family profile" evidence="3">
    <location>
        <begin position="9"/>
        <end position="118"/>
    </location>
</feature>
<evidence type="ECO:0000259" key="3">
    <source>
        <dbReference type="Pfam" id="PF01068"/>
    </source>
</evidence>
<name>C7G1U3_STRGR</name>
<dbReference type="GO" id="GO:0006281">
    <property type="term" value="P:DNA repair"/>
    <property type="evidence" value="ECO:0007669"/>
    <property type="project" value="InterPro"/>
</dbReference>
<evidence type="ECO:0000256" key="1">
    <source>
        <dbReference type="ARBA" id="ARBA00007572"/>
    </source>
</evidence>
<proteinExistence type="inferred from homology"/>
<sequence length="145" mass="15457">MGRVSGAGVHVGAAGGPFLLQSRKGSPIQDRFPDLVAAAVQLPPGLVLDGELLVLRGNGVMDFGALQRRGAASALGRVRTLAKAFPAHFVAFDVLQVEGRRVLAEPFERRRALLEGLFAGHAPGPPWTLCPSTRDRAVAREWLET</sequence>
<dbReference type="GO" id="GO:0003910">
    <property type="term" value="F:DNA ligase (ATP) activity"/>
    <property type="evidence" value="ECO:0007669"/>
    <property type="project" value="InterPro"/>
</dbReference>
<dbReference type="PANTHER" id="PTHR45674:SF4">
    <property type="entry name" value="DNA LIGASE 1"/>
    <property type="match status" value="1"/>
</dbReference>
<evidence type="ECO:0000313" key="4">
    <source>
        <dbReference type="EMBL" id="BAI23337.1"/>
    </source>
</evidence>